<comment type="caution">
    <text evidence="2">The sequence shown here is derived from an EMBL/GenBank/DDBJ whole genome shotgun (WGS) entry which is preliminary data.</text>
</comment>
<name>A0A8S3W921_PARAO</name>
<dbReference type="AlphaFoldDB" id="A0A8S3W921"/>
<feature type="compositionally biased region" description="Acidic residues" evidence="1">
    <location>
        <begin position="301"/>
        <end position="317"/>
    </location>
</feature>
<accession>A0A8S3W921</accession>
<dbReference type="OrthoDB" id="2266637at2759"/>
<dbReference type="PANTHER" id="PTHR33939">
    <property type="entry name" value="PROTEIN CBG22215"/>
    <property type="match status" value="1"/>
</dbReference>
<reference evidence="2" key="1">
    <citation type="submission" date="2021-04" db="EMBL/GenBank/DDBJ databases">
        <authorList>
            <person name="Tunstrom K."/>
        </authorList>
    </citation>
    <scope>NUCLEOTIDE SEQUENCE</scope>
</reference>
<dbReference type="EMBL" id="CAJQZP010000212">
    <property type="protein sequence ID" value="CAG4947685.1"/>
    <property type="molecule type" value="Genomic_DNA"/>
</dbReference>
<gene>
    <name evidence="2" type="ORF">PAPOLLO_LOCUS3677</name>
</gene>
<protein>
    <submittedName>
        <fullName evidence="2">(apollo) hypothetical protein</fullName>
    </submittedName>
</protein>
<proteinExistence type="predicted"/>
<feature type="region of interest" description="Disordered" evidence="1">
    <location>
        <begin position="293"/>
        <end position="317"/>
    </location>
</feature>
<evidence type="ECO:0000313" key="2">
    <source>
        <dbReference type="EMBL" id="CAG4947685.1"/>
    </source>
</evidence>
<keyword evidence="3" id="KW-1185">Reference proteome</keyword>
<evidence type="ECO:0000313" key="3">
    <source>
        <dbReference type="Proteomes" id="UP000691718"/>
    </source>
</evidence>
<dbReference type="Proteomes" id="UP000691718">
    <property type="component" value="Unassembled WGS sequence"/>
</dbReference>
<evidence type="ECO:0000256" key="1">
    <source>
        <dbReference type="SAM" id="MobiDB-lite"/>
    </source>
</evidence>
<dbReference type="PANTHER" id="PTHR33939:SF1">
    <property type="entry name" value="DUF4371 DOMAIN-CONTAINING PROTEIN"/>
    <property type="match status" value="1"/>
</dbReference>
<organism evidence="2 3">
    <name type="scientific">Parnassius apollo</name>
    <name type="common">Apollo butterfly</name>
    <name type="synonym">Papilio apollo</name>
    <dbReference type="NCBI Taxonomy" id="110799"/>
    <lineage>
        <taxon>Eukaryota</taxon>
        <taxon>Metazoa</taxon>
        <taxon>Ecdysozoa</taxon>
        <taxon>Arthropoda</taxon>
        <taxon>Hexapoda</taxon>
        <taxon>Insecta</taxon>
        <taxon>Pterygota</taxon>
        <taxon>Neoptera</taxon>
        <taxon>Endopterygota</taxon>
        <taxon>Lepidoptera</taxon>
        <taxon>Glossata</taxon>
        <taxon>Ditrysia</taxon>
        <taxon>Papilionoidea</taxon>
        <taxon>Papilionidae</taxon>
        <taxon>Parnassiinae</taxon>
        <taxon>Parnassini</taxon>
        <taxon>Parnassius</taxon>
        <taxon>Parnassius</taxon>
    </lineage>
</organism>
<sequence>MKILHEKLKAEINYPGAITSLRKEVSLLVEIITSGKGQKIIAESLWRNMKYDYLRIMFLIKIAEYRAQGHPIVYTDETYIDTSHISSKSYSDGSTSDLKKPISKGNRLVIVHAGGEDGFIPNALLMFKANQKSGDYHYNMNTENYTKWLQTQLIPNIKPNSVVVVDNASYHNSYQNPAPNSNHRKQAMIDWLKYRNIDHSGSMLKPQLYQLILQNKARFVEYKIDNLLLEHGHSVLRLPPYHHFNPIENIWAMEKVDAITVQEWKNVCDHAVKEEKAFDGRDAAIDGLSERFIINTGSDESSNESEDEDAMSGEEEL</sequence>